<dbReference type="EMBL" id="LAZR01002146">
    <property type="protein sequence ID" value="KKN33854.1"/>
    <property type="molecule type" value="Genomic_DNA"/>
</dbReference>
<dbReference type="InterPro" id="IPR036286">
    <property type="entry name" value="LexA/Signal_pep-like_sf"/>
</dbReference>
<keyword evidence="1" id="KW-0472">Membrane</keyword>
<reference evidence="3" key="1">
    <citation type="journal article" date="2015" name="Nature">
        <title>Complex archaea that bridge the gap between prokaryotes and eukaryotes.</title>
        <authorList>
            <person name="Spang A."/>
            <person name="Saw J.H."/>
            <person name="Jorgensen S.L."/>
            <person name="Zaremba-Niedzwiedzka K."/>
            <person name="Martijn J."/>
            <person name="Lind A.E."/>
            <person name="van Eijk R."/>
            <person name="Schleper C."/>
            <person name="Guy L."/>
            <person name="Ettema T.J."/>
        </authorList>
    </citation>
    <scope>NUCLEOTIDE SEQUENCE</scope>
</reference>
<sequence>MPPRRESPFAIRKRKVSSHRKPWAPFLTKALLLSAAIVIAILWFEQNYVLGKDSQHVKCIPGIDWFLGDRDDRAIERDAIYMVRSKGLGPVYEDGTTLVKYLRGLPGDTVKIDATGIYINGVKAGTGQLPLAYKFNSSPDDFYGERVLGEDEYWFMGTAALSFDSRYWGSVSKGQVIRRAYPLF</sequence>
<dbReference type="InterPro" id="IPR019533">
    <property type="entry name" value="Peptidase_S26"/>
</dbReference>
<dbReference type="AlphaFoldDB" id="A0A0F9PUK5"/>
<feature type="transmembrane region" description="Helical" evidence="1">
    <location>
        <begin position="23"/>
        <end position="44"/>
    </location>
</feature>
<comment type="caution">
    <text evidence="3">The sequence shown here is derived from an EMBL/GenBank/DDBJ whole genome shotgun (WGS) entry which is preliminary data.</text>
</comment>
<dbReference type="GO" id="GO:0006465">
    <property type="term" value="P:signal peptide processing"/>
    <property type="evidence" value="ECO:0007669"/>
    <property type="project" value="InterPro"/>
</dbReference>
<evidence type="ECO:0000259" key="2">
    <source>
        <dbReference type="Pfam" id="PF10502"/>
    </source>
</evidence>
<evidence type="ECO:0000313" key="3">
    <source>
        <dbReference type="EMBL" id="KKN33854.1"/>
    </source>
</evidence>
<accession>A0A0F9PUK5</accession>
<dbReference type="SUPFAM" id="SSF51306">
    <property type="entry name" value="LexA/Signal peptidase"/>
    <property type="match status" value="1"/>
</dbReference>
<feature type="domain" description="Peptidase S26" evidence="2">
    <location>
        <begin position="35"/>
        <end position="180"/>
    </location>
</feature>
<dbReference type="Pfam" id="PF10502">
    <property type="entry name" value="Peptidase_S26"/>
    <property type="match status" value="1"/>
</dbReference>
<dbReference type="Gene3D" id="2.10.109.10">
    <property type="entry name" value="Umud Fragment, subunit A"/>
    <property type="match status" value="1"/>
</dbReference>
<evidence type="ECO:0000256" key="1">
    <source>
        <dbReference type="SAM" id="Phobius"/>
    </source>
</evidence>
<dbReference type="GO" id="GO:0004252">
    <property type="term" value="F:serine-type endopeptidase activity"/>
    <property type="evidence" value="ECO:0007669"/>
    <property type="project" value="InterPro"/>
</dbReference>
<organism evidence="3">
    <name type="scientific">marine sediment metagenome</name>
    <dbReference type="NCBI Taxonomy" id="412755"/>
    <lineage>
        <taxon>unclassified sequences</taxon>
        <taxon>metagenomes</taxon>
        <taxon>ecological metagenomes</taxon>
    </lineage>
</organism>
<proteinExistence type="predicted"/>
<protein>
    <recommendedName>
        <fullName evidence="2">Peptidase S26 domain-containing protein</fullName>
    </recommendedName>
</protein>
<keyword evidence="1" id="KW-1133">Transmembrane helix</keyword>
<gene>
    <name evidence="3" type="ORF">LCGC14_0799610</name>
</gene>
<keyword evidence="1" id="KW-0812">Transmembrane</keyword>
<name>A0A0F9PUK5_9ZZZZ</name>